<sequence length="425" mass="44980">MSERGFTIVEKILSRVCKQNLYAGALVFPEAELVTMHDWYAANAGAALEAFGVERLFDPSRVLISTDHEPLAVSPGAAIRQQRVRNFAKRYDVGHFHDVGRSGLGHVFPVETGLVRPGMFIAGYDTHVTNFGAVGAYGVAVLTEVTELLALGSVWQTVPETVRIELTGRMQQGVSIRDVAQRLLVTLDPELVDDAVIEFGGAGTAGLGIDARYTLCNTPTEIGARSSIVEPDKIVTDYLAGRCSEPVELLKADTDARYRAVVKVDLSTCEPQVSLPPRPENVADVSTVAGREIDHAYIGSCASGMLTDLRVAAELLRGRQVNPRVRLFVTPVSQEVASAAAQEGLMEVFIKAGAIITQAGCGVCAGGRIGPVAPGEVSIGTGTRNDPGRLGAHDATLYLASPATVAASAITGKITDARFLSGTVL</sequence>
<dbReference type="GO" id="GO:0051536">
    <property type="term" value="F:iron-sulfur cluster binding"/>
    <property type="evidence" value="ECO:0007669"/>
    <property type="project" value="UniProtKB-KW"/>
</dbReference>
<dbReference type="GO" id="GO:0043436">
    <property type="term" value="P:oxoacid metabolic process"/>
    <property type="evidence" value="ECO:0007669"/>
    <property type="project" value="UniProtKB-ARBA"/>
</dbReference>
<evidence type="ECO:0000256" key="3">
    <source>
        <dbReference type="ARBA" id="ARBA00023004"/>
    </source>
</evidence>
<organism evidence="7 8">
    <name type="scientific">Octadecabacter antarcticus 307</name>
    <dbReference type="NCBI Taxonomy" id="391626"/>
    <lineage>
        <taxon>Bacteria</taxon>
        <taxon>Pseudomonadati</taxon>
        <taxon>Pseudomonadota</taxon>
        <taxon>Alphaproteobacteria</taxon>
        <taxon>Rhodobacterales</taxon>
        <taxon>Roseobacteraceae</taxon>
        <taxon>Octadecabacter</taxon>
    </lineage>
</organism>
<dbReference type="eggNOG" id="COG0065">
    <property type="taxonomic scope" value="Bacteria"/>
</dbReference>
<feature type="domain" description="Aconitase/3-isopropylmalate dehydratase large subunit alpha/beta/alpha" evidence="6">
    <location>
        <begin position="289"/>
        <end position="412"/>
    </location>
</feature>
<dbReference type="InterPro" id="IPR036008">
    <property type="entry name" value="Aconitase_4Fe-4S_dom"/>
</dbReference>
<gene>
    <name evidence="7" type="primary">leuC1</name>
    <name evidence="7" type="ORF">OAN307_c32140</name>
</gene>
<keyword evidence="8" id="KW-1185">Reference proteome</keyword>
<dbReference type="Pfam" id="PF00330">
    <property type="entry name" value="Aconitase"/>
    <property type="match status" value="2"/>
</dbReference>
<evidence type="ECO:0000313" key="7">
    <source>
        <dbReference type="EMBL" id="AGI68736.1"/>
    </source>
</evidence>
<dbReference type="SUPFAM" id="SSF53732">
    <property type="entry name" value="Aconitase iron-sulfur domain"/>
    <property type="match status" value="1"/>
</dbReference>
<dbReference type="InterPro" id="IPR015931">
    <property type="entry name" value="Acnase/IPM_dHydase_lsu_aba_1/3"/>
</dbReference>
<evidence type="ECO:0000256" key="1">
    <source>
        <dbReference type="ARBA" id="ARBA00011271"/>
    </source>
</evidence>
<dbReference type="OrthoDB" id="9802769at2"/>
<accession>M9RE90</accession>
<comment type="subunit">
    <text evidence="1">Heterodimer of LeuC and LeuD.</text>
</comment>
<reference evidence="7 8" key="1">
    <citation type="journal article" date="2013" name="PLoS ONE">
        <title>Poles Apart: Arctic and Antarctic Octadecabacter strains Share High Genome Plasticity and a New Type of Xanthorhodopsin.</title>
        <authorList>
            <person name="Vollmers J."/>
            <person name="Voget S."/>
            <person name="Dietrich S."/>
            <person name="Gollnow K."/>
            <person name="Smits M."/>
            <person name="Meyer K."/>
            <person name="Brinkhoff T."/>
            <person name="Simon M."/>
            <person name="Daniel R."/>
        </authorList>
    </citation>
    <scope>NUCLEOTIDE SEQUENCE [LARGE SCALE GENOMIC DNA]</scope>
    <source>
        <strain evidence="7 8">307</strain>
    </source>
</reference>
<dbReference type="STRING" id="391626.OAN307_c32140"/>
<dbReference type="PANTHER" id="PTHR43822:SF21">
    <property type="entry name" value="3-ISOPROPYLMALATE DEHYDRATASE LARGE SUBUNIT 1"/>
    <property type="match status" value="1"/>
</dbReference>
<proteinExistence type="predicted"/>
<evidence type="ECO:0000256" key="4">
    <source>
        <dbReference type="ARBA" id="ARBA00023014"/>
    </source>
</evidence>
<evidence type="ECO:0000256" key="5">
    <source>
        <dbReference type="ARBA" id="ARBA00023239"/>
    </source>
</evidence>
<dbReference type="PANTHER" id="PTHR43822">
    <property type="entry name" value="HOMOACONITASE, MITOCHONDRIAL-RELATED"/>
    <property type="match status" value="1"/>
</dbReference>
<dbReference type="RefSeq" id="WP_015500715.1">
    <property type="nucleotide sequence ID" value="NC_020911.1"/>
</dbReference>
<dbReference type="InterPro" id="IPR050067">
    <property type="entry name" value="IPM_dehydratase_rel_enz"/>
</dbReference>
<dbReference type="AlphaFoldDB" id="M9RE90"/>
<evidence type="ECO:0000313" key="8">
    <source>
        <dbReference type="Proteomes" id="UP000005307"/>
    </source>
</evidence>
<keyword evidence="5 7" id="KW-0456">Lyase</keyword>
<evidence type="ECO:0000259" key="6">
    <source>
        <dbReference type="Pfam" id="PF00330"/>
    </source>
</evidence>
<dbReference type="Proteomes" id="UP000005307">
    <property type="component" value="Chromosome"/>
</dbReference>
<keyword evidence="4" id="KW-0411">Iron-sulfur</keyword>
<dbReference type="PRINTS" id="PR00415">
    <property type="entry name" value="ACONITASE"/>
</dbReference>
<dbReference type="NCBIfam" id="NF001614">
    <property type="entry name" value="PRK00402.1"/>
    <property type="match status" value="1"/>
</dbReference>
<dbReference type="HOGENOM" id="CLU_006714_3_4_5"/>
<dbReference type="Gene3D" id="3.30.499.10">
    <property type="entry name" value="Aconitase, domain 3"/>
    <property type="match status" value="2"/>
</dbReference>
<dbReference type="EC" id="4.2.1.33" evidence="7"/>
<keyword evidence="2" id="KW-0479">Metal-binding</keyword>
<feature type="domain" description="Aconitase/3-isopropylmalate dehydratase large subunit alpha/beta/alpha" evidence="6">
    <location>
        <begin position="82"/>
        <end position="287"/>
    </location>
</feature>
<dbReference type="GO" id="GO:0046872">
    <property type="term" value="F:metal ion binding"/>
    <property type="evidence" value="ECO:0007669"/>
    <property type="project" value="UniProtKB-KW"/>
</dbReference>
<keyword evidence="3" id="KW-0408">Iron</keyword>
<dbReference type="KEGG" id="oat:OAN307_c32140"/>
<dbReference type="EMBL" id="CP003740">
    <property type="protein sequence ID" value="AGI68736.1"/>
    <property type="molecule type" value="Genomic_DNA"/>
</dbReference>
<name>M9RE90_9RHOB</name>
<protein>
    <submittedName>
        <fullName evidence="7">3-isopropylmalate dehydratase large subunit LeuC</fullName>
        <ecNumber evidence="7">4.2.1.33</ecNumber>
    </submittedName>
</protein>
<evidence type="ECO:0000256" key="2">
    <source>
        <dbReference type="ARBA" id="ARBA00022723"/>
    </source>
</evidence>
<dbReference type="GO" id="GO:0003861">
    <property type="term" value="F:3-isopropylmalate dehydratase activity"/>
    <property type="evidence" value="ECO:0007669"/>
    <property type="project" value="UniProtKB-EC"/>
</dbReference>
<dbReference type="InterPro" id="IPR001030">
    <property type="entry name" value="Acoase/IPM_deHydtase_lsu_aba"/>
</dbReference>